<proteinExistence type="predicted"/>
<comment type="caution">
    <text evidence="6">The sequence shown here is derived from an EMBL/GenBank/DDBJ whole genome shotgun (WGS) entry which is preliminary data.</text>
</comment>
<dbReference type="GO" id="GO:0003676">
    <property type="term" value="F:nucleic acid binding"/>
    <property type="evidence" value="ECO:0007669"/>
    <property type="project" value="InterPro"/>
</dbReference>
<dbReference type="EMBL" id="QDOO01000064">
    <property type="protein sequence ID" value="PVM62631.1"/>
    <property type="molecule type" value="Genomic_DNA"/>
</dbReference>
<evidence type="ECO:0000313" key="7">
    <source>
        <dbReference type="Proteomes" id="UP000245068"/>
    </source>
</evidence>
<sequence>RAEFLCVDFRHTLRAQHLLMSNDTVIYCDPPYLPESKTADFRGYTAARICSTPVRITVQES</sequence>
<organism evidence="6 7">
    <name type="scientific">Salmonella enterica subsp. enterica serovar Gaminara</name>
    <dbReference type="NCBI Taxonomy" id="913070"/>
    <lineage>
        <taxon>Bacteria</taxon>
        <taxon>Pseudomonadati</taxon>
        <taxon>Pseudomonadota</taxon>
        <taxon>Gammaproteobacteria</taxon>
        <taxon>Enterobacterales</taxon>
        <taxon>Enterobacteriaceae</taxon>
        <taxon>Salmonella</taxon>
    </lineage>
</organism>
<dbReference type="PROSITE" id="PS00092">
    <property type="entry name" value="N6_MTASE"/>
    <property type="match status" value="1"/>
</dbReference>
<evidence type="ECO:0000256" key="3">
    <source>
        <dbReference type="ARBA" id="ARBA00022679"/>
    </source>
</evidence>
<dbReference type="AlphaFoldDB" id="A0A7Z1QHS8"/>
<dbReference type="GO" id="GO:0009307">
    <property type="term" value="P:DNA restriction-modification system"/>
    <property type="evidence" value="ECO:0007669"/>
    <property type="project" value="InterPro"/>
</dbReference>
<evidence type="ECO:0000256" key="5">
    <source>
        <dbReference type="ARBA" id="ARBA00047942"/>
    </source>
</evidence>
<protein>
    <recommendedName>
        <fullName evidence="1">site-specific DNA-methyltransferase (adenine-specific)</fullName>
        <ecNumber evidence="1">2.1.1.72</ecNumber>
    </recommendedName>
</protein>
<dbReference type="GO" id="GO:0009007">
    <property type="term" value="F:site-specific DNA-methyltransferase (adenine-specific) activity"/>
    <property type="evidence" value="ECO:0007669"/>
    <property type="project" value="UniProtKB-EC"/>
</dbReference>
<dbReference type="GO" id="GO:0032259">
    <property type="term" value="P:methylation"/>
    <property type="evidence" value="ECO:0007669"/>
    <property type="project" value="UniProtKB-KW"/>
</dbReference>
<comment type="catalytic activity">
    <reaction evidence="5">
        <text>a 2'-deoxyadenosine in DNA + S-adenosyl-L-methionine = an N(6)-methyl-2'-deoxyadenosine in DNA + S-adenosyl-L-homocysteine + H(+)</text>
        <dbReference type="Rhea" id="RHEA:15197"/>
        <dbReference type="Rhea" id="RHEA-COMP:12418"/>
        <dbReference type="Rhea" id="RHEA-COMP:12419"/>
        <dbReference type="ChEBI" id="CHEBI:15378"/>
        <dbReference type="ChEBI" id="CHEBI:57856"/>
        <dbReference type="ChEBI" id="CHEBI:59789"/>
        <dbReference type="ChEBI" id="CHEBI:90615"/>
        <dbReference type="ChEBI" id="CHEBI:90616"/>
        <dbReference type="EC" id="2.1.1.72"/>
    </reaction>
</comment>
<dbReference type="Proteomes" id="UP000245068">
    <property type="component" value="Unassembled WGS sequence"/>
</dbReference>
<evidence type="ECO:0000256" key="2">
    <source>
        <dbReference type="ARBA" id="ARBA00022603"/>
    </source>
</evidence>
<evidence type="ECO:0000256" key="1">
    <source>
        <dbReference type="ARBA" id="ARBA00011900"/>
    </source>
</evidence>
<evidence type="ECO:0000313" key="6">
    <source>
        <dbReference type="EMBL" id="PVM62631.1"/>
    </source>
</evidence>
<dbReference type="InterPro" id="IPR029063">
    <property type="entry name" value="SAM-dependent_MTases_sf"/>
</dbReference>
<evidence type="ECO:0000256" key="4">
    <source>
        <dbReference type="ARBA" id="ARBA00022691"/>
    </source>
</evidence>
<dbReference type="InterPro" id="IPR012327">
    <property type="entry name" value="MeTrfase_D12"/>
</dbReference>
<name>A0A7Z1QHS8_SALET</name>
<dbReference type="Pfam" id="PF02086">
    <property type="entry name" value="MethyltransfD12"/>
    <property type="match status" value="1"/>
</dbReference>
<accession>A0A7Z1QHS8</accession>
<dbReference type="InterPro" id="IPR002052">
    <property type="entry name" value="DNA_methylase_N6_adenine_CS"/>
</dbReference>
<keyword evidence="2" id="KW-0489">Methyltransferase</keyword>
<gene>
    <name evidence="6" type="ORF">C4784_27435</name>
</gene>
<dbReference type="EC" id="2.1.1.72" evidence="1"/>
<reference evidence="6 7" key="1">
    <citation type="submission" date="2018-04" db="EMBL/GenBank/DDBJ databases">
        <title>Serotype diversity and antimicrobial resistance among Salmonella enterica isolated from patients at an equine referral hospital.</title>
        <authorList>
            <person name="Leon I.M."/>
            <person name="Lawhon S.D."/>
            <person name="Norman K.N."/>
            <person name="Threadgill D.S."/>
            <person name="Ohta N."/>
            <person name="Vinasco J."/>
            <person name="Scott H.M."/>
        </authorList>
    </citation>
    <scope>NUCLEOTIDE SEQUENCE [LARGE SCALE GENOMIC DNA]</scope>
    <source>
        <strain evidence="6 7">159</strain>
    </source>
</reference>
<keyword evidence="4" id="KW-0949">S-adenosyl-L-methionine</keyword>
<dbReference type="RefSeq" id="WP_196055154.1">
    <property type="nucleotide sequence ID" value="NZ_QDOO01000064.1"/>
</dbReference>
<keyword evidence="3" id="KW-0808">Transferase</keyword>
<dbReference type="SUPFAM" id="SSF53335">
    <property type="entry name" value="S-adenosyl-L-methionine-dependent methyltransferases"/>
    <property type="match status" value="1"/>
</dbReference>
<feature type="non-terminal residue" evidence="6">
    <location>
        <position position="1"/>
    </location>
</feature>
<dbReference type="Gene3D" id="3.40.50.150">
    <property type="entry name" value="Vaccinia Virus protein VP39"/>
    <property type="match status" value="1"/>
</dbReference>